<evidence type="ECO:0000256" key="8">
    <source>
        <dbReference type="ARBA" id="ARBA00023136"/>
    </source>
</evidence>
<proteinExistence type="inferred from homology"/>
<feature type="region of interest" description="Disordered" evidence="9">
    <location>
        <begin position="106"/>
        <end position="126"/>
    </location>
</feature>
<feature type="transmembrane region" description="Helical" evidence="10">
    <location>
        <begin position="804"/>
        <end position="821"/>
    </location>
</feature>
<feature type="compositionally biased region" description="Low complexity" evidence="9">
    <location>
        <begin position="43"/>
        <end position="54"/>
    </location>
</feature>
<evidence type="ECO:0000256" key="7">
    <source>
        <dbReference type="ARBA" id="ARBA00022989"/>
    </source>
</evidence>
<reference evidence="11 12" key="1">
    <citation type="submission" date="2016-07" db="EMBL/GenBank/DDBJ databases">
        <title>Pervasive Adenine N6-methylation of Active Genes in Fungi.</title>
        <authorList>
            <consortium name="DOE Joint Genome Institute"/>
            <person name="Mondo S.J."/>
            <person name="Dannebaum R.O."/>
            <person name="Kuo R.C."/>
            <person name="Labutti K."/>
            <person name="Haridas S."/>
            <person name="Kuo A."/>
            <person name="Salamov A."/>
            <person name="Ahrendt S.R."/>
            <person name="Lipzen A."/>
            <person name="Sullivan W."/>
            <person name="Andreopoulos W.B."/>
            <person name="Clum A."/>
            <person name="Lindquist E."/>
            <person name="Daum C."/>
            <person name="Ramamoorthy G.K."/>
            <person name="Gryganskyi A."/>
            <person name="Culley D."/>
            <person name="Magnuson J.K."/>
            <person name="James T.Y."/>
            <person name="O'Malley M.A."/>
            <person name="Stajich J.E."/>
            <person name="Spatafora J.W."/>
            <person name="Visel A."/>
            <person name="Grigoriev I.V."/>
        </authorList>
    </citation>
    <scope>NUCLEOTIDE SEQUENCE [LARGE SCALE GENOMIC DNA]</scope>
    <source>
        <strain evidence="11 12">PL171</strain>
    </source>
</reference>
<feature type="transmembrane region" description="Helical" evidence="10">
    <location>
        <begin position="509"/>
        <end position="532"/>
    </location>
</feature>
<comment type="similarity">
    <text evidence="2">Belongs to the oligopeptide OPT transporter family.</text>
</comment>
<accession>A0A1Y2HA62</accession>
<keyword evidence="12" id="KW-1185">Reference proteome</keyword>
<dbReference type="GO" id="GO:0016020">
    <property type="term" value="C:membrane"/>
    <property type="evidence" value="ECO:0007669"/>
    <property type="project" value="UniProtKB-SubCell"/>
</dbReference>
<evidence type="ECO:0000256" key="5">
    <source>
        <dbReference type="ARBA" id="ARBA00022856"/>
    </source>
</evidence>
<dbReference type="NCBIfam" id="TIGR00728">
    <property type="entry name" value="OPT_sfam"/>
    <property type="match status" value="1"/>
</dbReference>
<evidence type="ECO:0000256" key="2">
    <source>
        <dbReference type="ARBA" id="ARBA00008807"/>
    </source>
</evidence>
<feature type="transmembrane region" description="Helical" evidence="10">
    <location>
        <begin position="311"/>
        <end position="330"/>
    </location>
</feature>
<dbReference type="EMBL" id="MCFL01000081">
    <property type="protein sequence ID" value="ORZ30583.1"/>
    <property type="molecule type" value="Genomic_DNA"/>
</dbReference>
<feature type="compositionally biased region" description="Low complexity" evidence="9">
    <location>
        <begin position="77"/>
        <end position="86"/>
    </location>
</feature>
<evidence type="ECO:0000256" key="3">
    <source>
        <dbReference type="ARBA" id="ARBA00022448"/>
    </source>
</evidence>
<keyword evidence="4 10" id="KW-0812">Transmembrane</keyword>
<evidence type="ECO:0000256" key="9">
    <source>
        <dbReference type="SAM" id="MobiDB-lite"/>
    </source>
</evidence>
<dbReference type="GO" id="GO:0035673">
    <property type="term" value="F:oligopeptide transmembrane transporter activity"/>
    <property type="evidence" value="ECO:0007669"/>
    <property type="project" value="InterPro"/>
</dbReference>
<name>A0A1Y2HA62_9FUNG</name>
<feature type="transmembrane region" description="Helical" evidence="10">
    <location>
        <begin position="833"/>
        <end position="854"/>
    </location>
</feature>
<dbReference type="InterPro" id="IPR004813">
    <property type="entry name" value="OPT"/>
</dbReference>
<feature type="transmembrane region" description="Helical" evidence="10">
    <location>
        <begin position="172"/>
        <end position="193"/>
    </location>
</feature>
<feature type="transmembrane region" description="Helical" evidence="10">
    <location>
        <begin position="675"/>
        <end position="698"/>
    </location>
</feature>
<evidence type="ECO:0000256" key="4">
    <source>
        <dbReference type="ARBA" id="ARBA00022692"/>
    </source>
</evidence>
<dbReference type="Pfam" id="PF03169">
    <property type="entry name" value="OPT"/>
    <property type="match status" value="1"/>
</dbReference>
<dbReference type="InterPro" id="IPR004648">
    <property type="entry name" value="Oligpept_transpt"/>
</dbReference>
<feature type="transmembrane region" description="Helical" evidence="10">
    <location>
        <begin position="620"/>
        <end position="640"/>
    </location>
</feature>
<feature type="compositionally biased region" description="Polar residues" evidence="9">
    <location>
        <begin position="1"/>
        <end position="12"/>
    </location>
</feature>
<sequence>MSSVVPQQQPPSDGSAPDRHPNPYGSGRRPSAVTDPNGPAPPRRSTSVRRTPSAGSALAGQVAADGSSRRVPTTPITTSFGTSSAVGGSGGSSVAHQHFASFQPAPWAFKPRAPNPPPRSAVEAANSAQAPNALGLKHDETTSPNAFVVDEDFERVVQELVPNFDYPETPSLTFRVFFLGTLFNIILAFANTIFSFRTNYFMLTSYVGILLAYPLGKFLESYAPDRTFYTRWFNLSLNPGPFTVKEHVLIGIWATTGASGAYGTSNIVVQELFYDLKLTHLTCIAFLVCLNLIGFGFSGLFRSWVIRPIEMTWPTVLPFVSLYSAFHGGLKRETHSDSDSVIDPKHQSKLRFFFIAIVICFAYHIIGPQYMVTGIASIPLLCFFFPSSNFFWRHVVGSPATGAGAFSVTLDWSVIGSMYQTVPFWTTLSQTLGTVALQWVVAPYAAYKNWFGTPTARPRFELNTSDIYTNSGALLSEHFDKLIAQPKTDGIKLDPAAYEALRPLHMSPLFAMAYFSSMAQFTSAFVHCIVWYGSSIWRRFRGVNKNKEGLDIHCLLIDQYDEVPQSVYIVLLALITVATVAVCQFSAMAMPWYMTLLSIGFSAVACFPIAIILATTGVQLYLNVVSQFLLGLLMPGFPIVQMAFKSLAVSVGQQCMFLLTDLKLGHYMKIPPRHVFITQITASIVSALVSYAATVFWLNNPDHHLWIKTLPQLLEEDGNSLAAQWGSAGNRVFYSASIIWGLVGPRRFFFETAYGAVILWGLVIGAMTPIVIKMLDLVSGKRIPWKYVQGPLLFNGVVPGGDQSFVFTGFLVALFFQFFMYRYRTNWWKRYNYILACALDVGVAIAAFVVTFGLEGLNIHFPEWALNPGDNDTLKENLNFCFVPKEFRPKV</sequence>
<comment type="subcellular location">
    <subcellularLocation>
        <location evidence="1">Membrane</location>
        <topology evidence="1">Multi-pass membrane protein</topology>
    </subcellularLocation>
</comment>
<keyword evidence="8 10" id="KW-0472">Membrane</keyword>
<keyword evidence="7 10" id="KW-1133">Transmembrane helix</keyword>
<gene>
    <name evidence="11" type="ORF">BCR44DRAFT_35876</name>
</gene>
<evidence type="ECO:0000313" key="11">
    <source>
        <dbReference type="EMBL" id="ORZ30583.1"/>
    </source>
</evidence>
<feature type="transmembrane region" description="Helical" evidence="10">
    <location>
        <begin position="566"/>
        <end position="585"/>
    </location>
</feature>
<evidence type="ECO:0000256" key="6">
    <source>
        <dbReference type="ARBA" id="ARBA00022927"/>
    </source>
</evidence>
<evidence type="ECO:0000313" key="12">
    <source>
        <dbReference type="Proteomes" id="UP000193411"/>
    </source>
</evidence>
<feature type="transmembrane region" description="Helical" evidence="10">
    <location>
        <begin position="281"/>
        <end position="305"/>
    </location>
</feature>
<feature type="transmembrane region" description="Helical" evidence="10">
    <location>
        <begin position="350"/>
        <end position="366"/>
    </location>
</feature>
<protein>
    <submittedName>
        <fullName evidence="11">OPT oligopeptide transporter protein-domain-containing protein</fullName>
    </submittedName>
</protein>
<dbReference type="AlphaFoldDB" id="A0A1Y2HA62"/>
<feature type="region of interest" description="Disordered" evidence="9">
    <location>
        <begin position="1"/>
        <end position="94"/>
    </location>
</feature>
<organism evidence="11 12">
    <name type="scientific">Catenaria anguillulae PL171</name>
    <dbReference type="NCBI Taxonomy" id="765915"/>
    <lineage>
        <taxon>Eukaryota</taxon>
        <taxon>Fungi</taxon>
        <taxon>Fungi incertae sedis</taxon>
        <taxon>Blastocladiomycota</taxon>
        <taxon>Blastocladiomycetes</taxon>
        <taxon>Blastocladiales</taxon>
        <taxon>Catenariaceae</taxon>
        <taxon>Catenaria</taxon>
    </lineage>
</organism>
<evidence type="ECO:0000256" key="10">
    <source>
        <dbReference type="SAM" id="Phobius"/>
    </source>
</evidence>
<feature type="transmembrane region" description="Helical" evidence="10">
    <location>
        <begin position="754"/>
        <end position="772"/>
    </location>
</feature>
<dbReference type="OrthoDB" id="9986677at2759"/>
<feature type="transmembrane region" description="Helical" evidence="10">
    <location>
        <begin position="200"/>
        <end position="219"/>
    </location>
</feature>
<keyword evidence="3" id="KW-0813">Transport</keyword>
<dbReference type="GO" id="GO:0015031">
    <property type="term" value="P:protein transport"/>
    <property type="evidence" value="ECO:0007669"/>
    <property type="project" value="UniProtKB-KW"/>
</dbReference>
<feature type="transmembrane region" description="Helical" evidence="10">
    <location>
        <begin position="248"/>
        <end position="269"/>
    </location>
</feature>
<keyword evidence="6" id="KW-0653">Protein transport</keyword>
<dbReference type="Proteomes" id="UP000193411">
    <property type="component" value="Unassembled WGS sequence"/>
</dbReference>
<dbReference type="PANTHER" id="PTHR22601">
    <property type="entry name" value="ISP4 LIKE PROTEIN"/>
    <property type="match status" value="1"/>
</dbReference>
<keyword evidence="5" id="KW-0571">Peptide transport</keyword>
<feature type="transmembrane region" description="Helical" evidence="10">
    <location>
        <begin position="592"/>
        <end position="614"/>
    </location>
</feature>
<evidence type="ECO:0000256" key="1">
    <source>
        <dbReference type="ARBA" id="ARBA00004141"/>
    </source>
</evidence>
<comment type="caution">
    <text evidence="11">The sequence shown here is derived from an EMBL/GenBank/DDBJ whole genome shotgun (WGS) entry which is preliminary data.</text>
</comment>